<evidence type="ECO:0000313" key="8">
    <source>
        <dbReference type="RefSeq" id="XP_019615469.1"/>
    </source>
</evidence>
<dbReference type="AlphaFoldDB" id="A0A6P4XYC5"/>
<dbReference type="PANTHER" id="PTHR31835">
    <property type="entry name" value="URIDINE DIPHOSPHATE GLUCOSE PYROPHOSPHATASE"/>
    <property type="match status" value="1"/>
</dbReference>
<evidence type="ECO:0000256" key="2">
    <source>
        <dbReference type="ARBA" id="ARBA00022723"/>
    </source>
</evidence>
<dbReference type="PANTHER" id="PTHR31835:SF1">
    <property type="entry name" value="URIDINE DIPHOSPHATE GLUCOSE PYROPHOSPHATASE NUDT22"/>
    <property type="match status" value="1"/>
</dbReference>
<dbReference type="InterPro" id="IPR015797">
    <property type="entry name" value="NUDIX_hydrolase-like_dom_sf"/>
</dbReference>
<keyword evidence="4" id="KW-0460">Magnesium</keyword>
<feature type="region of interest" description="Disordered" evidence="5">
    <location>
        <begin position="1"/>
        <end position="33"/>
    </location>
</feature>
<name>A0A6P4XYC5_BRABE</name>
<dbReference type="GeneID" id="109463197"/>
<dbReference type="OrthoDB" id="242473at2759"/>
<dbReference type="InterPro" id="IPR055295">
    <property type="entry name" value="NUDT22/NUDT9-like"/>
</dbReference>
<protein>
    <submittedName>
        <fullName evidence="8">Nucleoside diphosphate-linked moiety X motif 22-like isoform X1</fullName>
    </submittedName>
</protein>
<gene>
    <name evidence="8" type="primary">LOC109463197</name>
</gene>
<accession>A0A6P4XYC5</accession>
<keyword evidence="7" id="KW-1185">Reference proteome</keyword>
<dbReference type="Gene3D" id="3.90.79.10">
    <property type="entry name" value="Nucleoside Triphosphate Pyrophosphohydrolase"/>
    <property type="match status" value="1"/>
</dbReference>
<sequence length="328" mass="36730">MCTSVVMKPGRRRSSGGKLPVCRMTSSSTPNGTKGTTYYEDDFFMFLSCGARDGLPKSRVRVDFSSEKYGRKVEPSTEPNIARFWEDHKRNNPRLFNGSKFRMQSVDMLERDGEGNNLVTFRIGLTDYRDFMGTNMSRDAAYLMQRGRQSCGDPHAYLSQPVGVGSMVITSDDQVVMMRRSSWVSEGPGQLDRPGGHAEPKEVTKRCGSDEFTNDAVLDELFESVISEIRDEINIPESFLSEPRLLGVNGNHKSGGRPSVEFIVRCSLTAEEVQARYQAGGQAEADESTGLVMFKLQDMLRMDFLNPAVWRDLTPVARANVVMIRQGF</sequence>
<dbReference type="GO" id="GO:0052751">
    <property type="term" value="F:GDP-mannose hydrolase activity"/>
    <property type="evidence" value="ECO:0007669"/>
    <property type="project" value="TreeGrafter"/>
</dbReference>
<dbReference type="RefSeq" id="XP_019615469.1">
    <property type="nucleotide sequence ID" value="XM_019759910.1"/>
</dbReference>
<keyword evidence="3" id="KW-0378">Hydrolase</keyword>
<dbReference type="SUPFAM" id="SSF55811">
    <property type="entry name" value="Nudix"/>
    <property type="match status" value="1"/>
</dbReference>
<feature type="domain" description="Nudix hydrolase" evidence="6">
    <location>
        <begin position="159"/>
        <end position="319"/>
    </location>
</feature>
<evidence type="ECO:0000313" key="7">
    <source>
        <dbReference type="Proteomes" id="UP000515135"/>
    </source>
</evidence>
<proteinExistence type="predicted"/>
<evidence type="ECO:0000259" key="6">
    <source>
        <dbReference type="PROSITE" id="PS51462"/>
    </source>
</evidence>
<evidence type="ECO:0000256" key="5">
    <source>
        <dbReference type="SAM" id="MobiDB-lite"/>
    </source>
</evidence>
<evidence type="ECO:0000256" key="4">
    <source>
        <dbReference type="ARBA" id="ARBA00022842"/>
    </source>
</evidence>
<organism evidence="7 8">
    <name type="scientific">Branchiostoma belcheri</name>
    <name type="common">Amphioxus</name>
    <dbReference type="NCBI Taxonomy" id="7741"/>
    <lineage>
        <taxon>Eukaryota</taxon>
        <taxon>Metazoa</taxon>
        <taxon>Chordata</taxon>
        <taxon>Cephalochordata</taxon>
        <taxon>Leptocardii</taxon>
        <taxon>Amphioxiformes</taxon>
        <taxon>Branchiostomatidae</taxon>
        <taxon>Branchiostoma</taxon>
    </lineage>
</organism>
<dbReference type="PROSITE" id="PS51462">
    <property type="entry name" value="NUDIX"/>
    <property type="match status" value="1"/>
</dbReference>
<evidence type="ECO:0000256" key="3">
    <source>
        <dbReference type="ARBA" id="ARBA00022801"/>
    </source>
</evidence>
<dbReference type="CDD" id="cd02883">
    <property type="entry name" value="NUDIX_Hydrolase"/>
    <property type="match status" value="1"/>
</dbReference>
<dbReference type="Proteomes" id="UP000515135">
    <property type="component" value="Unplaced"/>
</dbReference>
<reference evidence="8" key="1">
    <citation type="submission" date="2025-08" db="UniProtKB">
        <authorList>
            <consortium name="RefSeq"/>
        </authorList>
    </citation>
    <scope>IDENTIFICATION</scope>
    <source>
        <tissue evidence="8">Gonad</tissue>
    </source>
</reference>
<dbReference type="GO" id="GO:0046872">
    <property type="term" value="F:metal ion binding"/>
    <property type="evidence" value="ECO:0007669"/>
    <property type="project" value="UniProtKB-KW"/>
</dbReference>
<dbReference type="InterPro" id="IPR000086">
    <property type="entry name" value="NUDIX_hydrolase_dom"/>
</dbReference>
<feature type="compositionally biased region" description="Polar residues" evidence="5">
    <location>
        <begin position="24"/>
        <end position="33"/>
    </location>
</feature>
<evidence type="ECO:0000256" key="1">
    <source>
        <dbReference type="ARBA" id="ARBA00001946"/>
    </source>
</evidence>
<keyword evidence="2" id="KW-0479">Metal-binding</keyword>
<dbReference type="KEGG" id="bbel:109463197"/>
<comment type="cofactor">
    <cofactor evidence="1">
        <name>Mg(2+)</name>
        <dbReference type="ChEBI" id="CHEBI:18420"/>
    </cofactor>
</comment>